<accession>A0AAD8PQ31</accession>
<organism evidence="1 2">
    <name type="scientific">Colletotrichum navitas</name>
    <dbReference type="NCBI Taxonomy" id="681940"/>
    <lineage>
        <taxon>Eukaryota</taxon>
        <taxon>Fungi</taxon>
        <taxon>Dikarya</taxon>
        <taxon>Ascomycota</taxon>
        <taxon>Pezizomycotina</taxon>
        <taxon>Sordariomycetes</taxon>
        <taxon>Hypocreomycetidae</taxon>
        <taxon>Glomerellales</taxon>
        <taxon>Glomerellaceae</taxon>
        <taxon>Colletotrichum</taxon>
        <taxon>Colletotrichum graminicola species complex</taxon>
    </lineage>
</organism>
<dbReference type="EMBL" id="JAHLJV010000078">
    <property type="protein sequence ID" value="KAK1574222.1"/>
    <property type="molecule type" value="Genomic_DNA"/>
</dbReference>
<comment type="caution">
    <text evidence="1">The sequence shown here is derived from an EMBL/GenBank/DDBJ whole genome shotgun (WGS) entry which is preliminary data.</text>
</comment>
<evidence type="ECO:0000313" key="2">
    <source>
        <dbReference type="Proteomes" id="UP001230504"/>
    </source>
</evidence>
<dbReference type="GeneID" id="85437066"/>
<protein>
    <submittedName>
        <fullName evidence="1">Uncharacterized protein</fullName>
    </submittedName>
</protein>
<sequence length="157" mass="17234">MFLAISARDLSAKKPKSSRPPAIVVRRSLLIEQSLLYSSAPSDDGAGKLTGGLCRAGDVGADGRLMVVVVGVVCHPNTLGIARQTACRKWCRRNSSRVLVLEVLQCGWNRFCIRQLQRPESFRTAQKASLPLCLCLSPYTLPLAPNVSTRMETFAYR</sequence>
<dbReference type="Proteomes" id="UP001230504">
    <property type="component" value="Unassembled WGS sequence"/>
</dbReference>
<dbReference type="RefSeq" id="XP_060409761.1">
    <property type="nucleotide sequence ID" value="XM_060552826.1"/>
</dbReference>
<dbReference type="AlphaFoldDB" id="A0AAD8PQ31"/>
<gene>
    <name evidence="1" type="ORF">LY79DRAFT_370215</name>
</gene>
<keyword evidence="2" id="KW-1185">Reference proteome</keyword>
<evidence type="ECO:0000313" key="1">
    <source>
        <dbReference type="EMBL" id="KAK1574222.1"/>
    </source>
</evidence>
<reference evidence="1" key="1">
    <citation type="submission" date="2021-06" db="EMBL/GenBank/DDBJ databases">
        <title>Comparative genomics, transcriptomics and evolutionary studies reveal genomic signatures of adaptation to plant cell wall in hemibiotrophic fungi.</title>
        <authorList>
            <consortium name="DOE Joint Genome Institute"/>
            <person name="Baroncelli R."/>
            <person name="Diaz J.F."/>
            <person name="Benocci T."/>
            <person name="Peng M."/>
            <person name="Battaglia E."/>
            <person name="Haridas S."/>
            <person name="Andreopoulos W."/>
            <person name="Labutti K."/>
            <person name="Pangilinan J."/>
            <person name="Floch G.L."/>
            <person name="Makela M.R."/>
            <person name="Henrissat B."/>
            <person name="Grigoriev I.V."/>
            <person name="Crouch J.A."/>
            <person name="De Vries R.P."/>
            <person name="Sukno S.A."/>
            <person name="Thon M.R."/>
        </authorList>
    </citation>
    <scope>NUCLEOTIDE SEQUENCE</scope>
    <source>
        <strain evidence="1">CBS 125086</strain>
    </source>
</reference>
<proteinExistence type="predicted"/>
<name>A0AAD8PQ31_9PEZI</name>